<gene>
    <name evidence="2" type="ORF">OFUS_LOCUS5843</name>
</gene>
<proteinExistence type="predicted"/>
<reference evidence="2" key="1">
    <citation type="submission" date="2022-03" db="EMBL/GenBank/DDBJ databases">
        <authorList>
            <person name="Martin C."/>
        </authorList>
    </citation>
    <scope>NUCLEOTIDE SEQUENCE</scope>
</reference>
<accession>A0A8S4NEL2</accession>
<feature type="non-terminal residue" evidence="2">
    <location>
        <position position="1"/>
    </location>
</feature>
<protein>
    <submittedName>
        <fullName evidence="2">Uncharacterized protein</fullName>
    </submittedName>
</protein>
<sequence length="151" mass="16584">MAIHFCMLYFVCIVLLTPFGETGTPTSRSDWTSHFVGNATSFDVNTSPGIGDDLGKRDTILIGNLIFSSYPLFYDACEFAQQAVIDVNNATDLFPLFRLELDPCLPKTSMMSANSKLWDYIIGGRNTPFIMSAFAGQEATVPVCSTWGCIV</sequence>
<comment type="caution">
    <text evidence="2">The sequence shown here is derived from an EMBL/GenBank/DDBJ whole genome shotgun (WGS) entry which is preliminary data.</text>
</comment>
<evidence type="ECO:0000313" key="3">
    <source>
        <dbReference type="Proteomes" id="UP000749559"/>
    </source>
</evidence>
<feature type="signal peptide" evidence="1">
    <location>
        <begin position="1"/>
        <end position="22"/>
    </location>
</feature>
<evidence type="ECO:0000313" key="2">
    <source>
        <dbReference type="EMBL" id="CAH1778991.1"/>
    </source>
</evidence>
<evidence type="ECO:0000256" key="1">
    <source>
        <dbReference type="SAM" id="SignalP"/>
    </source>
</evidence>
<dbReference type="EMBL" id="CAIIXF020000003">
    <property type="protein sequence ID" value="CAH1778991.1"/>
    <property type="molecule type" value="Genomic_DNA"/>
</dbReference>
<dbReference type="AlphaFoldDB" id="A0A8S4NEL2"/>
<feature type="chain" id="PRO_5035843767" evidence="1">
    <location>
        <begin position="23"/>
        <end position="151"/>
    </location>
</feature>
<dbReference type="Proteomes" id="UP000749559">
    <property type="component" value="Unassembled WGS sequence"/>
</dbReference>
<keyword evidence="3" id="KW-1185">Reference proteome</keyword>
<name>A0A8S4NEL2_OWEFU</name>
<organism evidence="2 3">
    <name type="scientific">Owenia fusiformis</name>
    <name type="common">Polychaete worm</name>
    <dbReference type="NCBI Taxonomy" id="6347"/>
    <lineage>
        <taxon>Eukaryota</taxon>
        <taxon>Metazoa</taxon>
        <taxon>Spiralia</taxon>
        <taxon>Lophotrochozoa</taxon>
        <taxon>Annelida</taxon>
        <taxon>Polychaeta</taxon>
        <taxon>Sedentaria</taxon>
        <taxon>Canalipalpata</taxon>
        <taxon>Sabellida</taxon>
        <taxon>Oweniida</taxon>
        <taxon>Oweniidae</taxon>
        <taxon>Owenia</taxon>
    </lineage>
</organism>
<keyword evidence="1" id="KW-0732">Signal</keyword>